<accession>A0A1G2FKV0</accession>
<gene>
    <name evidence="3" type="ORF">A3A94_02520</name>
</gene>
<dbReference type="GO" id="GO:0004540">
    <property type="term" value="F:RNA nuclease activity"/>
    <property type="evidence" value="ECO:0007669"/>
    <property type="project" value="InterPro"/>
</dbReference>
<dbReference type="Pfam" id="PF01936">
    <property type="entry name" value="NYN"/>
    <property type="match status" value="1"/>
</dbReference>
<dbReference type="InterPro" id="IPR021139">
    <property type="entry name" value="NYN"/>
</dbReference>
<evidence type="ECO:0000259" key="2">
    <source>
        <dbReference type="Pfam" id="PF01936"/>
    </source>
</evidence>
<dbReference type="InterPro" id="IPR047140">
    <property type="entry name" value="LabA"/>
</dbReference>
<sequence length="179" mass="20731">MTKELNNYAFIDSQNLNLGVRAQGWELDFARFRVYLKDKYDITKAFLCIGYVKGNEGLYKYFQESGYICVFKPTLEFPDGEVKGNVDAELVLHAMIHINDFHKALIITGDGDFYCLVEYLLEQKKLLALMVPNHKRYSGLLKRADFLPYTRFVADIKNKVQKKKDPNEDKTSSGHPFRS</sequence>
<reference evidence="3 4" key="1">
    <citation type="journal article" date="2016" name="Nat. Commun.">
        <title>Thousands of microbial genomes shed light on interconnected biogeochemical processes in an aquifer system.</title>
        <authorList>
            <person name="Anantharaman K."/>
            <person name="Brown C.T."/>
            <person name="Hug L.A."/>
            <person name="Sharon I."/>
            <person name="Castelle C.J."/>
            <person name="Probst A.J."/>
            <person name="Thomas B.C."/>
            <person name="Singh A."/>
            <person name="Wilkins M.J."/>
            <person name="Karaoz U."/>
            <person name="Brodie E.L."/>
            <person name="Williams K.H."/>
            <person name="Hubbard S.S."/>
            <person name="Banfield J.F."/>
        </authorList>
    </citation>
    <scope>NUCLEOTIDE SEQUENCE [LARGE SCALE GENOMIC DNA]</scope>
</reference>
<feature type="region of interest" description="Disordered" evidence="1">
    <location>
        <begin position="160"/>
        <end position="179"/>
    </location>
</feature>
<dbReference type="PANTHER" id="PTHR35458">
    <property type="entry name" value="SLR0755 PROTEIN"/>
    <property type="match status" value="1"/>
</dbReference>
<dbReference type="STRING" id="1802000.A3A94_02520"/>
<dbReference type="EMBL" id="MHNE01000011">
    <property type="protein sequence ID" value="OGZ38673.1"/>
    <property type="molecule type" value="Genomic_DNA"/>
</dbReference>
<evidence type="ECO:0000313" key="4">
    <source>
        <dbReference type="Proteomes" id="UP000178787"/>
    </source>
</evidence>
<comment type="caution">
    <text evidence="3">The sequence shown here is derived from an EMBL/GenBank/DDBJ whole genome shotgun (WGS) entry which is preliminary data.</text>
</comment>
<dbReference type="Proteomes" id="UP000178787">
    <property type="component" value="Unassembled WGS sequence"/>
</dbReference>
<evidence type="ECO:0000256" key="1">
    <source>
        <dbReference type="SAM" id="MobiDB-lite"/>
    </source>
</evidence>
<protein>
    <recommendedName>
        <fullName evidence="2">NYN domain-containing protein</fullName>
    </recommendedName>
</protein>
<proteinExistence type="predicted"/>
<dbReference type="AlphaFoldDB" id="A0A1G2FKV0"/>
<feature type="domain" description="NYN" evidence="2">
    <location>
        <begin position="10"/>
        <end position="135"/>
    </location>
</feature>
<name>A0A1G2FKV0_9BACT</name>
<dbReference type="Gene3D" id="3.40.50.1010">
    <property type="entry name" value="5'-nuclease"/>
    <property type="match status" value="1"/>
</dbReference>
<organism evidence="3 4">
    <name type="scientific">Candidatus Portnoybacteria bacterium RIFCSPLOWO2_01_FULL_43_11</name>
    <dbReference type="NCBI Taxonomy" id="1802000"/>
    <lineage>
        <taxon>Bacteria</taxon>
        <taxon>Candidatus Portnoyibacteriota</taxon>
    </lineage>
</organism>
<feature type="compositionally biased region" description="Basic and acidic residues" evidence="1">
    <location>
        <begin position="160"/>
        <end position="172"/>
    </location>
</feature>
<dbReference type="PANTHER" id="PTHR35458:SF2">
    <property type="entry name" value="SLR0755 PROTEIN"/>
    <property type="match status" value="1"/>
</dbReference>
<evidence type="ECO:0000313" key="3">
    <source>
        <dbReference type="EMBL" id="OGZ38673.1"/>
    </source>
</evidence>